<name>A0A1X7SIX8_AMPQE</name>
<protein>
    <recommendedName>
        <fullName evidence="7">HTH psq-type domain-containing protein</fullName>
    </recommendedName>
</protein>
<evidence type="ECO:0000256" key="1">
    <source>
        <dbReference type="ARBA" id="ARBA00023125"/>
    </source>
</evidence>
<reference evidence="6" key="1">
    <citation type="submission" date="2017-05" db="UniProtKB">
        <authorList>
            <consortium name="EnsemblMetazoa"/>
        </authorList>
    </citation>
    <scope>IDENTIFICATION</scope>
</reference>
<evidence type="ECO:0000313" key="6">
    <source>
        <dbReference type="EnsemblMetazoa" id="Aqu2.1.02020_001"/>
    </source>
</evidence>
<dbReference type="OrthoDB" id="10031330at2759"/>
<dbReference type="PROSITE" id="PS51253">
    <property type="entry name" value="HTH_CENPB"/>
    <property type="match status" value="1"/>
</dbReference>
<dbReference type="SUPFAM" id="SSF46689">
    <property type="entry name" value="Homeodomain-like"/>
    <property type="match status" value="1"/>
</dbReference>
<feature type="domain" description="HTH psq-type" evidence="4">
    <location>
        <begin position="5"/>
        <end position="57"/>
    </location>
</feature>
<evidence type="ECO:0000256" key="2">
    <source>
        <dbReference type="ARBA" id="ARBA00023242"/>
    </source>
</evidence>
<comment type="subcellular location">
    <subcellularLocation>
        <location evidence="3">Nucleus</location>
    </subcellularLocation>
</comment>
<proteinExistence type="predicted"/>
<dbReference type="AlphaFoldDB" id="A0A1X7SIX8"/>
<dbReference type="OMA" id="RSETIIM"/>
<dbReference type="InParanoid" id="A0A1X7SIX8"/>
<organism evidence="6">
    <name type="scientific">Amphimedon queenslandica</name>
    <name type="common">Sponge</name>
    <dbReference type="NCBI Taxonomy" id="400682"/>
    <lineage>
        <taxon>Eukaryota</taxon>
        <taxon>Metazoa</taxon>
        <taxon>Porifera</taxon>
        <taxon>Demospongiae</taxon>
        <taxon>Heteroscleromorpha</taxon>
        <taxon>Haplosclerida</taxon>
        <taxon>Niphatidae</taxon>
        <taxon>Amphimedon</taxon>
    </lineage>
</organism>
<dbReference type="Pfam" id="PF03221">
    <property type="entry name" value="HTH_Tnp_Tc5"/>
    <property type="match status" value="1"/>
</dbReference>
<dbReference type="GO" id="GO:0003677">
    <property type="term" value="F:DNA binding"/>
    <property type="evidence" value="ECO:0007669"/>
    <property type="project" value="UniProtKB-UniRule"/>
</dbReference>
<dbReference type="InterPro" id="IPR009057">
    <property type="entry name" value="Homeodomain-like_sf"/>
</dbReference>
<evidence type="ECO:0000256" key="3">
    <source>
        <dbReference type="PROSITE-ProRule" id="PRU00320"/>
    </source>
</evidence>
<keyword evidence="1 3" id="KW-0238">DNA-binding</keyword>
<sequence length="208" mass="23092">QQLEMASKVKRKQWNQESMEEACKAVKNESMSLREAAISYNVPLETLQRRVAGTVKMNCRSGPPTILTDEEEARLAEYCVSMADMGFGLTREGVMAMAYAIVEKTGRDHPFKSGHAGRGWYEGFMSRQPLLTLHCPQAMSYARALCANKERIDDFFAKLGAIFSRLNLISKPSQILNADETGVTIVHKPSKVIAQVGRHNVPAITSAK</sequence>
<accession>A0A1X7SIX8</accession>
<dbReference type="InterPro" id="IPR006600">
    <property type="entry name" value="HTH_CenpB_DNA-bd_dom"/>
</dbReference>
<dbReference type="GO" id="GO:0005634">
    <property type="term" value="C:nucleus"/>
    <property type="evidence" value="ECO:0007669"/>
    <property type="project" value="UniProtKB-SubCell"/>
</dbReference>
<feature type="domain" description="HTH CENPB-type" evidence="5">
    <location>
        <begin position="59"/>
        <end position="134"/>
    </location>
</feature>
<evidence type="ECO:0008006" key="7">
    <source>
        <dbReference type="Google" id="ProtNLM"/>
    </source>
</evidence>
<keyword evidence="2 3" id="KW-0539">Nucleus</keyword>
<evidence type="ECO:0000259" key="5">
    <source>
        <dbReference type="PROSITE" id="PS51253"/>
    </source>
</evidence>
<dbReference type="Pfam" id="PF05225">
    <property type="entry name" value="HTH_psq"/>
    <property type="match status" value="1"/>
</dbReference>
<feature type="DNA-binding region" description="H-T-H motif" evidence="3">
    <location>
        <begin position="33"/>
        <end position="53"/>
    </location>
</feature>
<dbReference type="Gene3D" id="1.10.10.60">
    <property type="entry name" value="Homeodomain-like"/>
    <property type="match status" value="1"/>
</dbReference>
<dbReference type="eggNOG" id="ENOG502T6ES">
    <property type="taxonomic scope" value="Eukaryota"/>
</dbReference>
<evidence type="ECO:0000259" key="4">
    <source>
        <dbReference type="PROSITE" id="PS50960"/>
    </source>
</evidence>
<dbReference type="EnsemblMetazoa" id="Aqu2.1.02020_001">
    <property type="protein sequence ID" value="Aqu2.1.02020_001"/>
    <property type="gene ID" value="Aqu2.1.02020"/>
</dbReference>
<dbReference type="InterPro" id="IPR007889">
    <property type="entry name" value="HTH_Psq"/>
</dbReference>
<dbReference type="PROSITE" id="PS50960">
    <property type="entry name" value="HTH_PSQ"/>
    <property type="match status" value="1"/>
</dbReference>